<dbReference type="SUPFAM" id="SSF53822">
    <property type="entry name" value="Periplasmic binding protein-like I"/>
    <property type="match status" value="1"/>
</dbReference>
<dbReference type="PROSITE" id="PS00356">
    <property type="entry name" value="HTH_LACI_1"/>
    <property type="match status" value="1"/>
</dbReference>
<dbReference type="CDD" id="cd06267">
    <property type="entry name" value="PBP1_LacI_sugar_binding-like"/>
    <property type="match status" value="1"/>
</dbReference>
<evidence type="ECO:0000256" key="3">
    <source>
        <dbReference type="ARBA" id="ARBA00023163"/>
    </source>
</evidence>
<protein>
    <submittedName>
        <fullName evidence="5">Catabolite control protein A</fullName>
    </submittedName>
</protein>
<feature type="domain" description="HTH lacI-type" evidence="4">
    <location>
        <begin position="6"/>
        <end position="60"/>
    </location>
</feature>
<gene>
    <name evidence="5" type="primary">ccpA_5</name>
    <name evidence="5" type="ORF">BBLFYP81_01411</name>
</gene>
<dbReference type="InterPro" id="IPR028082">
    <property type="entry name" value="Peripla_BP_I"/>
</dbReference>
<organism evidence="5">
    <name type="scientific">Bifidobacterium breve</name>
    <dbReference type="NCBI Taxonomy" id="1685"/>
    <lineage>
        <taxon>Bacteria</taxon>
        <taxon>Bacillati</taxon>
        <taxon>Actinomycetota</taxon>
        <taxon>Actinomycetes</taxon>
        <taxon>Bifidobacteriales</taxon>
        <taxon>Bifidobacteriaceae</taxon>
        <taxon>Bifidobacterium</taxon>
    </lineage>
</organism>
<dbReference type="GO" id="GO:0003700">
    <property type="term" value="F:DNA-binding transcription factor activity"/>
    <property type="evidence" value="ECO:0007669"/>
    <property type="project" value="TreeGrafter"/>
</dbReference>
<dbReference type="EMBL" id="CACRSN010000009">
    <property type="protein sequence ID" value="VYT04982.1"/>
    <property type="molecule type" value="Genomic_DNA"/>
</dbReference>
<evidence type="ECO:0000259" key="4">
    <source>
        <dbReference type="PROSITE" id="PS50932"/>
    </source>
</evidence>
<keyword evidence="3" id="KW-0804">Transcription</keyword>
<dbReference type="PANTHER" id="PTHR30146">
    <property type="entry name" value="LACI-RELATED TRANSCRIPTIONAL REPRESSOR"/>
    <property type="match status" value="1"/>
</dbReference>
<dbReference type="InterPro" id="IPR046335">
    <property type="entry name" value="LacI/GalR-like_sensor"/>
</dbReference>
<dbReference type="Pfam" id="PF00356">
    <property type="entry name" value="LacI"/>
    <property type="match status" value="1"/>
</dbReference>
<dbReference type="InterPro" id="IPR000843">
    <property type="entry name" value="HTH_LacI"/>
</dbReference>
<dbReference type="PROSITE" id="PS50932">
    <property type="entry name" value="HTH_LACI_2"/>
    <property type="match status" value="1"/>
</dbReference>
<dbReference type="SMART" id="SM00354">
    <property type="entry name" value="HTH_LACI"/>
    <property type="match status" value="1"/>
</dbReference>
<dbReference type="GO" id="GO:0000976">
    <property type="term" value="F:transcription cis-regulatory region binding"/>
    <property type="evidence" value="ECO:0007669"/>
    <property type="project" value="TreeGrafter"/>
</dbReference>
<sequence length="342" mass="37124">MGKAKVTISDVARAAGVSSSAVSYALNDKPGVSSETREKVLRVAETMGWKPNSAAKALSDASTRSIGLVLSMNPEVFAVESYAMALIAGLGTELEKRDYSLLLRIVPDTSSALRIHRNWIASGSVDAALVTNVEIGDPRIELYKEHPESPVLVIADPSVTKGLPTLSSDEAHGARQIVDCLHELGHRHIARIAGPERFAHTFVRDRIFNEETVALGMRYDCLHSDYTPEQGGECTSRLLSFPDSPTAIVYDNDVMAIEGMRVALEQGLSVPDDISIVSWDDSFMCTVTTPSITALWRDIPRLGSRAVPMLFKQIDGEKVSNATESPYELMVRDSVAPPVNGE</sequence>
<dbReference type="PANTHER" id="PTHR30146:SF155">
    <property type="entry name" value="ALANINE RACEMASE"/>
    <property type="match status" value="1"/>
</dbReference>
<reference evidence="5" key="1">
    <citation type="submission" date="2019-11" db="EMBL/GenBank/DDBJ databases">
        <authorList>
            <person name="Feng L."/>
        </authorList>
    </citation>
    <scope>NUCLEOTIDE SEQUENCE</scope>
    <source>
        <strain evidence="5">BbreveLFYP81</strain>
    </source>
</reference>
<evidence type="ECO:0000256" key="1">
    <source>
        <dbReference type="ARBA" id="ARBA00023015"/>
    </source>
</evidence>
<name>A0A6N2TJU9_BIFBR</name>
<dbReference type="RefSeq" id="WP_016462384.1">
    <property type="nucleotide sequence ID" value="NZ_CACRSN010000009.1"/>
</dbReference>
<dbReference type="Gene3D" id="1.10.260.40">
    <property type="entry name" value="lambda repressor-like DNA-binding domains"/>
    <property type="match status" value="1"/>
</dbReference>
<evidence type="ECO:0000256" key="2">
    <source>
        <dbReference type="ARBA" id="ARBA00023125"/>
    </source>
</evidence>
<dbReference type="Pfam" id="PF13377">
    <property type="entry name" value="Peripla_BP_3"/>
    <property type="match status" value="1"/>
</dbReference>
<keyword evidence="1" id="KW-0805">Transcription regulation</keyword>
<dbReference type="Gene3D" id="3.40.50.2300">
    <property type="match status" value="2"/>
</dbReference>
<proteinExistence type="predicted"/>
<keyword evidence="2" id="KW-0238">DNA-binding</keyword>
<evidence type="ECO:0000313" key="5">
    <source>
        <dbReference type="EMBL" id="VYT04982.1"/>
    </source>
</evidence>
<dbReference type="InterPro" id="IPR010982">
    <property type="entry name" value="Lambda_DNA-bd_dom_sf"/>
</dbReference>
<dbReference type="SUPFAM" id="SSF47413">
    <property type="entry name" value="lambda repressor-like DNA-binding domains"/>
    <property type="match status" value="1"/>
</dbReference>
<dbReference type="CDD" id="cd01392">
    <property type="entry name" value="HTH_LacI"/>
    <property type="match status" value="1"/>
</dbReference>
<accession>A0A6N2TJU9</accession>
<dbReference type="AlphaFoldDB" id="A0A6N2TJU9"/>